<dbReference type="Gene3D" id="3.10.180.10">
    <property type="entry name" value="2,3-Dihydroxybiphenyl 1,2-Dioxygenase, domain 1"/>
    <property type="match status" value="1"/>
</dbReference>
<dbReference type="RefSeq" id="WP_133531022.1">
    <property type="nucleotide sequence ID" value="NZ_JBQPXQ010000033.1"/>
</dbReference>
<organism evidence="2 3">
    <name type="scientific">Halanaerobium saccharolyticum</name>
    <dbReference type="NCBI Taxonomy" id="43595"/>
    <lineage>
        <taxon>Bacteria</taxon>
        <taxon>Bacillati</taxon>
        <taxon>Bacillota</taxon>
        <taxon>Clostridia</taxon>
        <taxon>Halanaerobiales</taxon>
        <taxon>Halanaerobiaceae</taxon>
        <taxon>Halanaerobium</taxon>
    </lineage>
</organism>
<feature type="domain" description="PhnB-like" evidence="1">
    <location>
        <begin position="2"/>
        <end position="129"/>
    </location>
</feature>
<evidence type="ECO:0000313" key="3">
    <source>
        <dbReference type="Proteomes" id="UP000295176"/>
    </source>
</evidence>
<dbReference type="SUPFAM" id="SSF54593">
    <property type="entry name" value="Glyoxalase/Bleomycin resistance protein/Dihydroxybiphenyl dioxygenase"/>
    <property type="match status" value="2"/>
</dbReference>
<dbReference type="InterPro" id="IPR029068">
    <property type="entry name" value="Glyas_Bleomycin-R_OHBP_Dase"/>
</dbReference>
<protein>
    <submittedName>
        <fullName evidence="2">Putative 3-demethylubiquinone-9 3-methyltransferase (Glyoxalase superfamily)</fullName>
    </submittedName>
</protein>
<dbReference type="EMBL" id="SNXX01000028">
    <property type="protein sequence ID" value="TDP88926.1"/>
    <property type="molecule type" value="Genomic_DNA"/>
</dbReference>
<accession>A0A4R6RSJ3</accession>
<dbReference type="PANTHER" id="PTHR33990:SF4">
    <property type="entry name" value="PHNB-LIKE DOMAIN-CONTAINING PROTEIN"/>
    <property type="match status" value="1"/>
</dbReference>
<name>A0A4R6RSJ3_9FIRM</name>
<sequence>MQKIVPHLWFEREAVEAAEFYTSIFPDSKLTHRSVLKNTPSGDTDVVGFKIMDFEFRAISAGPYFKKNPSISFSVYFDSSDDKGARKNLDDLWEKLSEGGKVLMPIQKYPWSKRYGWVQDKYNVSWQLTLSNTTEDRPKIVPSLLFTNEKSGKAEEAIKFYISLFKNSKLENITHYQKDQGPNKKGTVMFSDFKLADIWLTAMDGGNIHDFTFNEAISLMINCESQQEIDYYWNKLSAEPEAEQCGWLKDSFGVSWQVVPAILDEMIEKGTEQQINNITETYLKMKKFDIQKLMEAYEGNTINE</sequence>
<dbReference type="CDD" id="cd06588">
    <property type="entry name" value="PhnB_like"/>
    <property type="match status" value="2"/>
</dbReference>
<evidence type="ECO:0000313" key="2">
    <source>
        <dbReference type="EMBL" id="TDP88926.1"/>
    </source>
</evidence>
<dbReference type="Pfam" id="PF06983">
    <property type="entry name" value="3-dmu-9_3-mt"/>
    <property type="match status" value="2"/>
</dbReference>
<dbReference type="AlphaFoldDB" id="A0A4R6RSJ3"/>
<keyword evidence="2" id="KW-0808">Transferase</keyword>
<keyword evidence="2" id="KW-0489">Methyltransferase</keyword>
<reference evidence="2 3" key="1">
    <citation type="submission" date="2019-03" db="EMBL/GenBank/DDBJ databases">
        <title>Subsurface microbial communities from deep shales in Ohio and West Virginia, USA.</title>
        <authorList>
            <person name="Wrighton K."/>
        </authorList>
    </citation>
    <scope>NUCLEOTIDE SEQUENCE [LARGE SCALE GENOMIC DNA]</scope>
    <source>
        <strain evidence="2 3">MSL 7</strain>
    </source>
</reference>
<dbReference type="GO" id="GO:0032259">
    <property type="term" value="P:methylation"/>
    <property type="evidence" value="ECO:0007669"/>
    <property type="project" value="UniProtKB-KW"/>
</dbReference>
<dbReference type="Gene3D" id="3.30.720.110">
    <property type="match status" value="1"/>
</dbReference>
<comment type="caution">
    <text evidence="2">The sequence shown here is derived from an EMBL/GenBank/DDBJ whole genome shotgun (WGS) entry which is preliminary data.</text>
</comment>
<keyword evidence="2" id="KW-0830">Ubiquinone</keyword>
<dbReference type="GO" id="GO:0008168">
    <property type="term" value="F:methyltransferase activity"/>
    <property type="evidence" value="ECO:0007669"/>
    <property type="project" value="UniProtKB-KW"/>
</dbReference>
<dbReference type="Gene3D" id="3.30.720.100">
    <property type="match status" value="1"/>
</dbReference>
<gene>
    <name evidence="2" type="ORF">C7957_12815</name>
</gene>
<evidence type="ECO:0000259" key="1">
    <source>
        <dbReference type="Pfam" id="PF06983"/>
    </source>
</evidence>
<dbReference type="PANTHER" id="PTHR33990">
    <property type="entry name" value="PROTEIN YJDN-RELATED"/>
    <property type="match status" value="1"/>
</dbReference>
<proteinExistence type="predicted"/>
<dbReference type="InterPro" id="IPR028973">
    <property type="entry name" value="PhnB-like"/>
</dbReference>
<feature type="domain" description="PhnB-like" evidence="1">
    <location>
        <begin position="139"/>
        <end position="259"/>
    </location>
</feature>
<dbReference type="Proteomes" id="UP000295176">
    <property type="component" value="Unassembled WGS sequence"/>
</dbReference>